<dbReference type="InterPro" id="IPR003695">
    <property type="entry name" value="Ppx_GppA_N"/>
</dbReference>
<keyword evidence="3" id="KW-1185">Reference proteome</keyword>
<dbReference type="PANTHER" id="PTHR30005:SF0">
    <property type="entry name" value="RETROGRADE REGULATION PROTEIN 2"/>
    <property type="match status" value="1"/>
</dbReference>
<evidence type="ECO:0000259" key="1">
    <source>
        <dbReference type="Pfam" id="PF02541"/>
    </source>
</evidence>
<dbReference type="InterPro" id="IPR050273">
    <property type="entry name" value="GppA/Ppx_hydrolase"/>
</dbReference>
<dbReference type="Proteomes" id="UP000248745">
    <property type="component" value="Unassembled WGS sequence"/>
</dbReference>
<dbReference type="PANTHER" id="PTHR30005">
    <property type="entry name" value="EXOPOLYPHOSPHATASE"/>
    <property type="match status" value="1"/>
</dbReference>
<dbReference type="CDD" id="cd24006">
    <property type="entry name" value="ASKHA_NBD_PPX_GppA"/>
    <property type="match status" value="1"/>
</dbReference>
<dbReference type="SUPFAM" id="SSF53067">
    <property type="entry name" value="Actin-like ATPase domain"/>
    <property type="match status" value="2"/>
</dbReference>
<dbReference type="RefSeq" id="WP_110998516.1">
    <property type="nucleotide sequence ID" value="NZ_QKTW01000014.1"/>
</dbReference>
<reference evidence="2 3" key="1">
    <citation type="submission" date="2018-06" db="EMBL/GenBank/DDBJ databases">
        <title>Mucibacter soli gen. nov., sp. nov., a new member of the family Chitinophagaceae producing mucin.</title>
        <authorList>
            <person name="Kim M.-K."/>
            <person name="Park S."/>
            <person name="Kim T.-S."/>
            <person name="Joung Y."/>
            <person name="Han J.-H."/>
            <person name="Kim S.B."/>
        </authorList>
    </citation>
    <scope>NUCLEOTIDE SEQUENCE [LARGE SCALE GENOMIC DNA]</scope>
    <source>
        <strain evidence="2 3">R1-15</strain>
    </source>
</reference>
<protein>
    <submittedName>
        <fullName evidence="2">Exopolyphosphatase</fullName>
    </submittedName>
</protein>
<feature type="domain" description="Ppx/GppA phosphatase N-terminal" evidence="1">
    <location>
        <begin position="39"/>
        <end position="284"/>
    </location>
</feature>
<dbReference type="AlphaFoldDB" id="A0A2W2BBG8"/>
<gene>
    <name evidence="2" type="ORF">DN068_08665</name>
</gene>
<evidence type="ECO:0000313" key="3">
    <source>
        <dbReference type="Proteomes" id="UP000248745"/>
    </source>
</evidence>
<evidence type="ECO:0000313" key="2">
    <source>
        <dbReference type="EMBL" id="PZF73237.1"/>
    </source>
</evidence>
<dbReference type="OrthoDB" id="9814545at2"/>
<name>A0A2W2BBG8_9BACT</name>
<organism evidence="2 3">
    <name type="scientific">Taibaiella soli</name>
    <dbReference type="NCBI Taxonomy" id="1649169"/>
    <lineage>
        <taxon>Bacteria</taxon>
        <taxon>Pseudomonadati</taxon>
        <taxon>Bacteroidota</taxon>
        <taxon>Chitinophagia</taxon>
        <taxon>Chitinophagales</taxon>
        <taxon>Chitinophagaceae</taxon>
        <taxon>Taibaiella</taxon>
    </lineage>
</organism>
<dbReference type="InterPro" id="IPR043129">
    <property type="entry name" value="ATPase_NBD"/>
</dbReference>
<dbReference type="Gene3D" id="3.30.420.40">
    <property type="match status" value="1"/>
</dbReference>
<dbReference type="EMBL" id="QKTW01000014">
    <property type="protein sequence ID" value="PZF73237.1"/>
    <property type="molecule type" value="Genomic_DNA"/>
</dbReference>
<dbReference type="Gene3D" id="3.30.420.150">
    <property type="entry name" value="Exopolyphosphatase. Domain 2"/>
    <property type="match status" value="1"/>
</dbReference>
<proteinExistence type="predicted"/>
<comment type="caution">
    <text evidence="2">The sequence shown here is derived from an EMBL/GenBank/DDBJ whole genome shotgun (WGS) entry which is preliminary data.</text>
</comment>
<sequence length="301" mass="34251">MILAAIDIGSNAARLLISDVNVYHDGSVDYTKLTLLRIPLRLGFDVFEKGIICEEKKGQLIETLKAYRHLMNFYKVEAWRACATSAMRDAKNGREIIAEVKEKTGLEIEVISGQEEANVIYETHIAENLALNKSYLYIDVGGGSTEVTLFSKNKTIFKESFNIGTIRLLHNKVTNEQWDHMKWYIKTHVRNYQPIEAIGSGGNINKIFSISKRKEGRPLPLELLKDYHKELSAASIEERKHVYQFRSDRADVIVPALQIYIAIMRWAGADEIYVPKIGLADGLIKMLYREQKEKAVNSTIS</sequence>
<dbReference type="Pfam" id="PF02541">
    <property type="entry name" value="Ppx-GppA"/>
    <property type="match status" value="1"/>
</dbReference>
<dbReference type="GO" id="GO:0016462">
    <property type="term" value="F:pyrophosphatase activity"/>
    <property type="evidence" value="ECO:0007669"/>
    <property type="project" value="TreeGrafter"/>
</dbReference>
<accession>A0A2W2BBG8</accession>